<gene>
    <name evidence="2" type="ORF">BRO54_3346</name>
</gene>
<feature type="transmembrane region" description="Helical" evidence="1">
    <location>
        <begin position="46"/>
        <end position="71"/>
    </location>
</feature>
<evidence type="ECO:0000313" key="2">
    <source>
        <dbReference type="EMBL" id="OKO89418.1"/>
    </source>
</evidence>
<proteinExistence type="predicted"/>
<keyword evidence="1" id="KW-0472">Membrane</keyword>
<organism evidence="2 3">
    <name type="scientific">Geobacillus proteiniphilus</name>
    <dbReference type="NCBI Taxonomy" id="860353"/>
    <lineage>
        <taxon>Bacteria</taxon>
        <taxon>Bacillati</taxon>
        <taxon>Bacillota</taxon>
        <taxon>Bacilli</taxon>
        <taxon>Bacillales</taxon>
        <taxon>Anoxybacillaceae</taxon>
        <taxon>Geobacillus</taxon>
    </lineage>
</organism>
<evidence type="ECO:0000256" key="1">
    <source>
        <dbReference type="SAM" id="Phobius"/>
    </source>
</evidence>
<feature type="transmembrane region" description="Helical" evidence="1">
    <location>
        <begin position="92"/>
        <end position="113"/>
    </location>
</feature>
<evidence type="ECO:0000313" key="3">
    <source>
        <dbReference type="Proteomes" id="UP000186030"/>
    </source>
</evidence>
<name>A0A1Q5SN41_9BACL</name>
<protein>
    <submittedName>
        <fullName evidence="2">Uncharacterized protein</fullName>
    </submittedName>
</protein>
<sequence length="210" mass="23933">MDKKTIAHHFSFDRRLLGRLYWFPFLAYGLCVGLMVIFSARSDEPFLPYTVIQGIAVPIAGWHLVFLYRHLYDEGAKEAVLWYYRKAVVLDLLRYAVLHGGCIVLLVLAVIWIHGTMFLTAPVLVHLFLLFSFYQLIGLAMLCVFRSLDVALSVIAVYTFMEVATQGTFMPWPHLFLFQAPADSLSLLLPMMWLGAGIVIAAILIGREFW</sequence>
<reference evidence="2 3" key="1">
    <citation type="submission" date="2016-11" db="EMBL/GenBank/DDBJ databases">
        <authorList>
            <person name="Kadnikov V."/>
            <person name="Nazina T."/>
        </authorList>
    </citation>
    <scope>NUCLEOTIDE SEQUENCE [LARGE SCALE GENOMIC DNA]</scope>
    <source>
        <strain evidence="2 3">1017</strain>
    </source>
</reference>
<dbReference type="EMBL" id="MQMG01000057">
    <property type="protein sequence ID" value="OKO89418.1"/>
    <property type="molecule type" value="Genomic_DNA"/>
</dbReference>
<dbReference type="RefSeq" id="WP_074044577.1">
    <property type="nucleotide sequence ID" value="NZ_MQMG01000057.1"/>
</dbReference>
<feature type="transmembrane region" description="Helical" evidence="1">
    <location>
        <begin position="184"/>
        <end position="205"/>
    </location>
</feature>
<feature type="transmembrane region" description="Helical" evidence="1">
    <location>
        <begin position="20"/>
        <end position="40"/>
    </location>
</feature>
<comment type="caution">
    <text evidence="2">The sequence shown here is derived from an EMBL/GenBank/DDBJ whole genome shotgun (WGS) entry which is preliminary data.</text>
</comment>
<reference evidence="3" key="2">
    <citation type="submission" date="2017-01" db="EMBL/GenBank/DDBJ databases">
        <title>Genome sequencing and annotation of Geobacillus sp. 1017, a Hydrocarbon-Oxidizing Thermophilic Bacterium Isolated from a Heavy Oil Reservoir (China).</title>
        <authorList>
            <person name="Kadnikov V.V."/>
            <person name="Mardanov A.V."/>
            <person name="Poltaraus A.B."/>
            <person name="Sokolova D.S."/>
            <person name="Semenova E.M."/>
            <person name="Ravin N.V."/>
            <person name="Tourova T.P."/>
            <person name="Nazina T.N."/>
        </authorList>
    </citation>
    <scope>NUCLEOTIDE SEQUENCE [LARGE SCALE GENOMIC DNA]</scope>
    <source>
        <strain evidence="3">1017</strain>
    </source>
</reference>
<dbReference type="Proteomes" id="UP000186030">
    <property type="component" value="Unassembled WGS sequence"/>
</dbReference>
<dbReference type="AlphaFoldDB" id="A0A1Q5SN41"/>
<keyword evidence="1" id="KW-1133">Transmembrane helix</keyword>
<accession>A0A1Q5SN41</accession>
<feature type="transmembrane region" description="Helical" evidence="1">
    <location>
        <begin position="150"/>
        <end position="172"/>
    </location>
</feature>
<keyword evidence="1" id="KW-0812">Transmembrane</keyword>
<feature type="transmembrane region" description="Helical" evidence="1">
    <location>
        <begin position="119"/>
        <end position="143"/>
    </location>
</feature>